<dbReference type="AlphaFoldDB" id="E4Y7M3"/>
<feature type="compositionally biased region" description="Basic and acidic residues" evidence="1">
    <location>
        <begin position="1"/>
        <end position="31"/>
    </location>
</feature>
<name>E4Y7M3_OIKDI</name>
<evidence type="ECO:0000313" key="2">
    <source>
        <dbReference type="EMBL" id="CBY31623.1"/>
    </source>
</evidence>
<feature type="non-terminal residue" evidence="2">
    <location>
        <position position="1"/>
    </location>
</feature>
<evidence type="ECO:0000256" key="1">
    <source>
        <dbReference type="SAM" id="MobiDB-lite"/>
    </source>
</evidence>
<protein>
    <submittedName>
        <fullName evidence="2">Uncharacterized protein</fullName>
    </submittedName>
</protein>
<gene>
    <name evidence="2" type="ORF">GSOID_T00025540001</name>
</gene>
<feature type="region of interest" description="Disordered" evidence="1">
    <location>
        <begin position="1"/>
        <end position="35"/>
    </location>
</feature>
<dbReference type="Proteomes" id="UP000011014">
    <property type="component" value="Unassembled WGS sequence"/>
</dbReference>
<reference evidence="2" key="1">
    <citation type="journal article" date="2010" name="Science">
        <title>Plasticity of animal genome architecture unmasked by rapid evolution of a pelagic tunicate.</title>
        <authorList>
            <person name="Denoeud F."/>
            <person name="Henriet S."/>
            <person name="Mungpakdee S."/>
            <person name="Aury J.M."/>
            <person name="Da Silva C."/>
            <person name="Brinkmann H."/>
            <person name="Mikhaleva J."/>
            <person name="Olsen L.C."/>
            <person name="Jubin C."/>
            <person name="Canestro C."/>
            <person name="Bouquet J.M."/>
            <person name="Danks G."/>
            <person name="Poulain J."/>
            <person name="Campsteijn C."/>
            <person name="Adamski M."/>
            <person name="Cross I."/>
            <person name="Yadetie F."/>
            <person name="Muffato M."/>
            <person name="Louis A."/>
            <person name="Butcher S."/>
            <person name="Tsagkogeorga G."/>
            <person name="Konrad A."/>
            <person name="Singh S."/>
            <person name="Jensen M.F."/>
            <person name="Cong E.H."/>
            <person name="Eikeseth-Otteraa H."/>
            <person name="Noel B."/>
            <person name="Anthouard V."/>
            <person name="Porcel B.M."/>
            <person name="Kachouri-Lafond R."/>
            <person name="Nishino A."/>
            <person name="Ugolini M."/>
            <person name="Chourrout P."/>
            <person name="Nishida H."/>
            <person name="Aasland R."/>
            <person name="Huzurbazar S."/>
            <person name="Westhof E."/>
            <person name="Delsuc F."/>
            <person name="Lehrach H."/>
            <person name="Reinhardt R."/>
            <person name="Weissenbach J."/>
            <person name="Roy S.W."/>
            <person name="Artiguenave F."/>
            <person name="Postlethwait J.H."/>
            <person name="Manak J.R."/>
            <person name="Thompson E.M."/>
            <person name="Jaillon O."/>
            <person name="Du Pasquier L."/>
            <person name="Boudinot P."/>
            <person name="Liberles D.A."/>
            <person name="Volff J.N."/>
            <person name="Philippe H."/>
            <person name="Lenhard B."/>
            <person name="Roest Crollius H."/>
            <person name="Wincker P."/>
            <person name="Chourrout D."/>
        </authorList>
    </citation>
    <scope>NUCLEOTIDE SEQUENCE [LARGE SCALE GENOMIC DNA]</scope>
</reference>
<dbReference type="EMBL" id="FN654310">
    <property type="protein sequence ID" value="CBY31623.1"/>
    <property type="molecule type" value="Genomic_DNA"/>
</dbReference>
<proteinExistence type="predicted"/>
<accession>E4Y7M3</accession>
<organism evidence="2">
    <name type="scientific">Oikopleura dioica</name>
    <name type="common">Tunicate</name>
    <dbReference type="NCBI Taxonomy" id="34765"/>
    <lineage>
        <taxon>Eukaryota</taxon>
        <taxon>Metazoa</taxon>
        <taxon>Chordata</taxon>
        <taxon>Tunicata</taxon>
        <taxon>Appendicularia</taxon>
        <taxon>Copelata</taxon>
        <taxon>Oikopleuridae</taxon>
        <taxon>Oikopleura</taxon>
    </lineage>
</organism>
<sequence length="112" mass="12844">FTEWTGADRRGPAQTGADRHRPAQTGADRRRPAIFSTPGKTRLNIHCSSYRPFENGELQPTSFRTVFFKFNFTVRFNIQQSSKFNCATVIIAGTDEDDPRKKTEKTERKKAF</sequence>